<evidence type="ECO:0008006" key="3">
    <source>
        <dbReference type="Google" id="ProtNLM"/>
    </source>
</evidence>
<dbReference type="Proteomes" id="UP000647172">
    <property type="component" value="Unassembled WGS sequence"/>
</dbReference>
<keyword evidence="2" id="KW-1185">Reference proteome</keyword>
<comment type="caution">
    <text evidence="1">The sequence shown here is derived from an EMBL/GenBank/DDBJ whole genome shotgun (WGS) entry which is preliminary data.</text>
</comment>
<evidence type="ECO:0000313" key="2">
    <source>
        <dbReference type="Proteomes" id="UP000647172"/>
    </source>
</evidence>
<dbReference type="AlphaFoldDB" id="A0A919JTV4"/>
<dbReference type="EMBL" id="BOMQ01000077">
    <property type="protein sequence ID" value="GIE52884.1"/>
    <property type="molecule type" value="Genomic_DNA"/>
</dbReference>
<evidence type="ECO:0000313" key="1">
    <source>
        <dbReference type="EMBL" id="GIE52884.1"/>
    </source>
</evidence>
<dbReference type="RefSeq" id="WP_203774608.1">
    <property type="nucleotide sequence ID" value="NZ_BAAAYJ010000022.1"/>
</dbReference>
<accession>A0A919JTV4</accession>
<organism evidence="1 2">
    <name type="scientific">Actinoplanes nipponensis</name>
    <dbReference type="NCBI Taxonomy" id="135950"/>
    <lineage>
        <taxon>Bacteria</taxon>
        <taxon>Bacillati</taxon>
        <taxon>Actinomycetota</taxon>
        <taxon>Actinomycetes</taxon>
        <taxon>Micromonosporales</taxon>
        <taxon>Micromonosporaceae</taxon>
        <taxon>Actinoplanes</taxon>
    </lineage>
</organism>
<reference evidence="1" key="1">
    <citation type="submission" date="2021-01" db="EMBL/GenBank/DDBJ databases">
        <title>Whole genome shotgun sequence of Actinoplanes nipponensis NBRC 14063.</title>
        <authorList>
            <person name="Komaki H."/>
            <person name="Tamura T."/>
        </authorList>
    </citation>
    <scope>NUCLEOTIDE SEQUENCE</scope>
    <source>
        <strain evidence="1">NBRC 14063</strain>
    </source>
</reference>
<protein>
    <recommendedName>
        <fullName evidence="3">Flavin reductase</fullName>
    </recommendedName>
</protein>
<gene>
    <name evidence="1" type="ORF">Ani05nite_64180</name>
</gene>
<name>A0A919JTV4_9ACTN</name>
<proteinExistence type="predicted"/>
<sequence>MVSVRQKTHHLGDRPSWDCLVCARPWPCAHAKGELLNEFRRHPSSLTVYMSSYMCEALNDLTAHGEAPPPDLYERFLSWVRPSAAGLAVEAEDFSDGD</sequence>